<dbReference type="AlphaFoldDB" id="A0A0D0BI14"/>
<organism evidence="1 2">
    <name type="scientific">Collybiopsis luxurians FD-317 M1</name>
    <dbReference type="NCBI Taxonomy" id="944289"/>
    <lineage>
        <taxon>Eukaryota</taxon>
        <taxon>Fungi</taxon>
        <taxon>Dikarya</taxon>
        <taxon>Basidiomycota</taxon>
        <taxon>Agaricomycotina</taxon>
        <taxon>Agaricomycetes</taxon>
        <taxon>Agaricomycetidae</taxon>
        <taxon>Agaricales</taxon>
        <taxon>Marasmiineae</taxon>
        <taxon>Omphalotaceae</taxon>
        <taxon>Collybiopsis</taxon>
        <taxon>Collybiopsis luxurians</taxon>
    </lineage>
</organism>
<name>A0A0D0BI14_9AGAR</name>
<dbReference type="EMBL" id="KN834763">
    <property type="protein sequence ID" value="KIK63660.1"/>
    <property type="molecule type" value="Genomic_DNA"/>
</dbReference>
<dbReference type="HOGENOM" id="CLU_2264057_0_0_1"/>
<evidence type="ECO:0000313" key="2">
    <source>
        <dbReference type="Proteomes" id="UP000053593"/>
    </source>
</evidence>
<evidence type="ECO:0000313" key="1">
    <source>
        <dbReference type="EMBL" id="KIK63660.1"/>
    </source>
</evidence>
<sequence length="103" mass="11831">MTRRKISEESSLARYRVAILALARSPPSSSDIVRRRMRTESSTKFTISPLSLKRCFEIIQFLYAFLWQQQLFLLTETVLSPVVAPALAPEYAPATSRLFHDRV</sequence>
<keyword evidence="2" id="KW-1185">Reference proteome</keyword>
<gene>
    <name evidence="1" type="ORF">GYMLUDRAFT_241576</name>
</gene>
<protein>
    <submittedName>
        <fullName evidence="1">Uncharacterized protein</fullName>
    </submittedName>
</protein>
<dbReference type="Proteomes" id="UP000053593">
    <property type="component" value="Unassembled WGS sequence"/>
</dbReference>
<reference evidence="1 2" key="1">
    <citation type="submission" date="2014-04" db="EMBL/GenBank/DDBJ databases">
        <title>Evolutionary Origins and Diversification of the Mycorrhizal Mutualists.</title>
        <authorList>
            <consortium name="DOE Joint Genome Institute"/>
            <consortium name="Mycorrhizal Genomics Consortium"/>
            <person name="Kohler A."/>
            <person name="Kuo A."/>
            <person name="Nagy L.G."/>
            <person name="Floudas D."/>
            <person name="Copeland A."/>
            <person name="Barry K.W."/>
            <person name="Cichocki N."/>
            <person name="Veneault-Fourrey C."/>
            <person name="LaButti K."/>
            <person name="Lindquist E.A."/>
            <person name="Lipzen A."/>
            <person name="Lundell T."/>
            <person name="Morin E."/>
            <person name="Murat C."/>
            <person name="Riley R."/>
            <person name="Ohm R."/>
            <person name="Sun H."/>
            <person name="Tunlid A."/>
            <person name="Henrissat B."/>
            <person name="Grigoriev I.V."/>
            <person name="Hibbett D.S."/>
            <person name="Martin F."/>
        </authorList>
    </citation>
    <scope>NUCLEOTIDE SEQUENCE [LARGE SCALE GENOMIC DNA]</scope>
    <source>
        <strain evidence="1 2">FD-317 M1</strain>
    </source>
</reference>
<proteinExistence type="predicted"/>
<accession>A0A0D0BI14</accession>